<protein>
    <recommendedName>
        <fullName evidence="5">Pentapeptide repeat-containing protein</fullName>
    </recommendedName>
</protein>
<organism evidence="3 4">
    <name type="scientific">Sulfurimicrobium lacus</name>
    <dbReference type="NCBI Taxonomy" id="2715678"/>
    <lineage>
        <taxon>Bacteria</taxon>
        <taxon>Pseudomonadati</taxon>
        <taxon>Pseudomonadota</taxon>
        <taxon>Betaproteobacteria</taxon>
        <taxon>Nitrosomonadales</taxon>
        <taxon>Sulfuricellaceae</taxon>
        <taxon>Sulfurimicrobium</taxon>
    </lineage>
</organism>
<dbReference type="PANTHER" id="PTHR14136:SF17">
    <property type="entry name" value="BTB_POZ DOMAIN-CONTAINING PROTEIN KCTD9"/>
    <property type="match status" value="1"/>
</dbReference>
<dbReference type="Pfam" id="PF00805">
    <property type="entry name" value="Pentapeptide"/>
    <property type="match status" value="1"/>
</dbReference>
<dbReference type="Proteomes" id="UP000502260">
    <property type="component" value="Chromosome"/>
</dbReference>
<feature type="region of interest" description="Disordered" evidence="1">
    <location>
        <begin position="88"/>
        <end position="122"/>
    </location>
</feature>
<gene>
    <name evidence="3" type="ORF">SKTS_11100</name>
</gene>
<keyword evidence="4" id="KW-1185">Reference proteome</keyword>
<dbReference type="InterPro" id="IPR001646">
    <property type="entry name" value="5peptide_repeat"/>
</dbReference>
<keyword evidence="2" id="KW-1133">Transmembrane helix</keyword>
<evidence type="ECO:0000313" key="4">
    <source>
        <dbReference type="Proteomes" id="UP000502260"/>
    </source>
</evidence>
<evidence type="ECO:0000256" key="2">
    <source>
        <dbReference type="SAM" id="Phobius"/>
    </source>
</evidence>
<evidence type="ECO:0000256" key="1">
    <source>
        <dbReference type="SAM" id="MobiDB-lite"/>
    </source>
</evidence>
<feature type="transmembrane region" description="Helical" evidence="2">
    <location>
        <begin position="147"/>
        <end position="167"/>
    </location>
</feature>
<dbReference type="AlphaFoldDB" id="A0A6F8V988"/>
<sequence>MTMTSHRQLWYVRRGDNVSGPFPTQVVANNTLLSRFLPTDEVSLDQLEWKPLATVAELLPRELLELRDETDPEHRQWLEERLKAARRWADQRTHDDRRHAEEAAGRGVPDDGLRGEERRKADTDDEVLALPHHHAALPQESALRRYLGVYLGIGAAVLLVALGVIYYQPVNPVKVGVMPVQPLCSKAAASGVNWSGCDKQGALLRGVDLAGGNLDYADLSHAVLSGSRLDHASLVGTNLSAADLTNVSMRNADLSNADLSAANMESVNLTGTVLDHAIWVDGRVCAEGSLGQCR</sequence>
<keyword evidence="2" id="KW-0812">Transmembrane</keyword>
<dbReference type="InterPro" id="IPR051082">
    <property type="entry name" value="Pentapeptide-BTB/POZ_domain"/>
</dbReference>
<dbReference type="KEGG" id="slac:SKTS_11100"/>
<dbReference type="EMBL" id="AP022853">
    <property type="protein sequence ID" value="BCB26224.1"/>
    <property type="molecule type" value="Genomic_DNA"/>
</dbReference>
<dbReference type="SUPFAM" id="SSF141571">
    <property type="entry name" value="Pentapeptide repeat-like"/>
    <property type="match status" value="1"/>
</dbReference>
<reference evidence="4" key="1">
    <citation type="submission" date="2020-03" db="EMBL/GenBank/DDBJ databases">
        <title>Complete genome sequence of sulfur-oxidizing bacterium skT11.</title>
        <authorList>
            <person name="Kanda M."/>
            <person name="Kojima H."/>
            <person name="Fukui M."/>
        </authorList>
    </citation>
    <scope>NUCLEOTIDE SEQUENCE [LARGE SCALE GENOMIC DNA]</scope>
    <source>
        <strain evidence="4">skT11</strain>
    </source>
</reference>
<name>A0A6F8V988_9PROT</name>
<evidence type="ECO:0008006" key="5">
    <source>
        <dbReference type="Google" id="ProtNLM"/>
    </source>
</evidence>
<proteinExistence type="predicted"/>
<keyword evidence="2" id="KW-0472">Membrane</keyword>
<evidence type="ECO:0000313" key="3">
    <source>
        <dbReference type="EMBL" id="BCB26224.1"/>
    </source>
</evidence>
<dbReference type="PANTHER" id="PTHR14136">
    <property type="entry name" value="BTB_POZ DOMAIN-CONTAINING PROTEIN KCTD9"/>
    <property type="match status" value="1"/>
</dbReference>
<accession>A0A6F8V988</accession>
<dbReference type="Gene3D" id="2.160.20.80">
    <property type="entry name" value="E3 ubiquitin-protein ligase SopA"/>
    <property type="match status" value="1"/>
</dbReference>